<dbReference type="EMBL" id="FOLX01000001">
    <property type="protein sequence ID" value="SFC45523.1"/>
    <property type="molecule type" value="Genomic_DNA"/>
</dbReference>
<name>A0A1I1JHV9_9RHOB</name>
<accession>A0A1I1JHV9</accession>
<dbReference type="Gene3D" id="2.30.30.40">
    <property type="entry name" value="SH3 Domains"/>
    <property type="match status" value="1"/>
</dbReference>
<dbReference type="AlphaFoldDB" id="A0A1I1JHV9"/>
<evidence type="ECO:0000313" key="3">
    <source>
        <dbReference type="Proteomes" id="UP000231644"/>
    </source>
</evidence>
<reference evidence="2 3" key="1">
    <citation type="submission" date="2016-10" db="EMBL/GenBank/DDBJ databases">
        <authorList>
            <person name="de Groot N.N."/>
        </authorList>
    </citation>
    <scope>NUCLEOTIDE SEQUENCE [LARGE SCALE GENOMIC DNA]</scope>
    <source>
        <strain evidence="2 3">DSM 29619</strain>
    </source>
</reference>
<sequence length="177" mass="19780">MRHWQFGAIALSFLLATLPLHTTAATDPAPVEEVARTGPVTHLPLPRYVSMKASKGNVRRGPSVTHRIDWVFMRRNMPLQITAEHGHWRRVVDQEGVGGWIHHSLLSGVRTVLIQADMLDLHMRPNENAPVSAQLEMGVVARLDQCLPDWCRVAVSGYKGWAPKTALWGVDPSETRD</sequence>
<dbReference type="OrthoDB" id="9810773at2"/>
<keyword evidence="3" id="KW-1185">Reference proteome</keyword>
<feature type="signal peptide" evidence="1">
    <location>
        <begin position="1"/>
        <end position="24"/>
    </location>
</feature>
<feature type="chain" id="PRO_5014132818" evidence="1">
    <location>
        <begin position="25"/>
        <end position="177"/>
    </location>
</feature>
<protein>
    <submittedName>
        <fullName evidence="2">SH3-like domain-containing protein</fullName>
    </submittedName>
</protein>
<gene>
    <name evidence="2" type="ORF">SAMN05421762_0962</name>
</gene>
<dbReference type="RefSeq" id="WP_093451059.1">
    <property type="nucleotide sequence ID" value="NZ_FNZG01000002.1"/>
</dbReference>
<evidence type="ECO:0000256" key="1">
    <source>
        <dbReference type="SAM" id="SignalP"/>
    </source>
</evidence>
<keyword evidence="1" id="KW-0732">Signal</keyword>
<dbReference type="Pfam" id="PF06347">
    <property type="entry name" value="SH3_4"/>
    <property type="match status" value="2"/>
</dbReference>
<dbReference type="InterPro" id="IPR010466">
    <property type="entry name" value="DUF1058"/>
</dbReference>
<organism evidence="2 3">
    <name type="scientific">Pseudooceanicola nitratireducens</name>
    <dbReference type="NCBI Taxonomy" id="517719"/>
    <lineage>
        <taxon>Bacteria</taxon>
        <taxon>Pseudomonadati</taxon>
        <taxon>Pseudomonadota</taxon>
        <taxon>Alphaproteobacteria</taxon>
        <taxon>Rhodobacterales</taxon>
        <taxon>Paracoccaceae</taxon>
        <taxon>Pseudooceanicola</taxon>
    </lineage>
</organism>
<dbReference type="STRING" id="517719.SAMN05421762_0962"/>
<evidence type="ECO:0000313" key="2">
    <source>
        <dbReference type="EMBL" id="SFC45523.1"/>
    </source>
</evidence>
<proteinExistence type="predicted"/>
<dbReference type="Proteomes" id="UP000231644">
    <property type="component" value="Unassembled WGS sequence"/>
</dbReference>